<organism evidence="3 4">
    <name type="scientific">Sporormia fimetaria CBS 119925</name>
    <dbReference type="NCBI Taxonomy" id="1340428"/>
    <lineage>
        <taxon>Eukaryota</taxon>
        <taxon>Fungi</taxon>
        <taxon>Dikarya</taxon>
        <taxon>Ascomycota</taxon>
        <taxon>Pezizomycotina</taxon>
        <taxon>Dothideomycetes</taxon>
        <taxon>Pleosporomycetidae</taxon>
        <taxon>Pleosporales</taxon>
        <taxon>Sporormiaceae</taxon>
        <taxon>Sporormia</taxon>
    </lineage>
</organism>
<keyword evidence="4" id="KW-1185">Reference proteome</keyword>
<feature type="coiled-coil region" evidence="1">
    <location>
        <begin position="42"/>
        <end position="97"/>
    </location>
</feature>
<keyword evidence="2" id="KW-0812">Transmembrane</keyword>
<keyword evidence="1" id="KW-0175">Coiled coil</keyword>
<evidence type="ECO:0000313" key="3">
    <source>
        <dbReference type="EMBL" id="KAF2744795.1"/>
    </source>
</evidence>
<dbReference type="OrthoDB" id="10255522at2759"/>
<dbReference type="AlphaFoldDB" id="A0A6A6V2T7"/>
<gene>
    <name evidence="3" type="ORF">M011DRAFT_488615</name>
</gene>
<accession>A0A6A6V2T7</accession>
<protein>
    <submittedName>
        <fullName evidence="3">Uncharacterized protein</fullName>
    </submittedName>
</protein>
<dbReference type="Gene3D" id="1.20.5.1000">
    <property type="entry name" value="arf6 gtpase in complex with a specific effector, jip4"/>
    <property type="match status" value="1"/>
</dbReference>
<keyword evidence="2" id="KW-1133">Transmembrane helix</keyword>
<dbReference type="EMBL" id="MU006586">
    <property type="protein sequence ID" value="KAF2744795.1"/>
    <property type="molecule type" value="Genomic_DNA"/>
</dbReference>
<name>A0A6A6V2T7_9PLEO</name>
<reference evidence="3" key="1">
    <citation type="journal article" date="2020" name="Stud. Mycol.">
        <title>101 Dothideomycetes genomes: a test case for predicting lifestyles and emergence of pathogens.</title>
        <authorList>
            <person name="Haridas S."/>
            <person name="Albert R."/>
            <person name="Binder M."/>
            <person name="Bloem J."/>
            <person name="Labutti K."/>
            <person name="Salamov A."/>
            <person name="Andreopoulos B."/>
            <person name="Baker S."/>
            <person name="Barry K."/>
            <person name="Bills G."/>
            <person name="Bluhm B."/>
            <person name="Cannon C."/>
            <person name="Castanera R."/>
            <person name="Culley D."/>
            <person name="Daum C."/>
            <person name="Ezra D."/>
            <person name="Gonzalez J."/>
            <person name="Henrissat B."/>
            <person name="Kuo A."/>
            <person name="Liang C."/>
            <person name="Lipzen A."/>
            <person name="Lutzoni F."/>
            <person name="Magnuson J."/>
            <person name="Mondo S."/>
            <person name="Nolan M."/>
            <person name="Ohm R."/>
            <person name="Pangilinan J."/>
            <person name="Park H.-J."/>
            <person name="Ramirez L."/>
            <person name="Alfaro M."/>
            <person name="Sun H."/>
            <person name="Tritt A."/>
            <person name="Yoshinaga Y."/>
            <person name="Zwiers L.-H."/>
            <person name="Turgeon B."/>
            <person name="Goodwin S."/>
            <person name="Spatafora J."/>
            <person name="Crous P."/>
            <person name="Grigoriev I."/>
        </authorList>
    </citation>
    <scope>NUCLEOTIDE SEQUENCE</scope>
    <source>
        <strain evidence="3">CBS 119925</strain>
    </source>
</reference>
<feature type="transmembrane region" description="Helical" evidence="2">
    <location>
        <begin position="103"/>
        <end position="121"/>
    </location>
</feature>
<proteinExistence type="predicted"/>
<evidence type="ECO:0000256" key="2">
    <source>
        <dbReference type="SAM" id="Phobius"/>
    </source>
</evidence>
<evidence type="ECO:0000256" key="1">
    <source>
        <dbReference type="SAM" id="Coils"/>
    </source>
</evidence>
<evidence type="ECO:0000313" key="4">
    <source>
        <dbReference type="Proteomes" id="UP000799440"/>
    </source>
</evidence>
<dbReference type="Proteomes" id="UP000799440">
    <property type="component" value="Unassembled WGS sequence"/>
</dbReference>
<sequence>MAPPPTTQGLQSEIRRHKAIEEDLRIDYRILRERMNGKDDWIDILEGERSELEKRRNMLERENGDLERRGPDLERENENLKKKITDLGSVEKDLEQRLNDMRWKYTCAFWIAVIFVVSYLGQMFSGREAMGQAGLRLPSG</sequence>
<keyword evidence="2" id="KW-0472">Membrane</keyword>